<evidence type="ECO:0000313" key="2">
    <source>
        <dbReference type="Proteomes" id="UP000276133"/>
    </source>
</evidence>
<protein>
    <submittedName>
        <fullName evidence="1">Uncharacterized protein</fullName>
    </submittedName>
</protein>
<dbReference type="EMBL" id="REGN01010355">
    <property type="protein sequence ID" value="RMZ99215.1"/>
    <property type="molecule type" value="Genomic_DNA"/>
</dbReference>
<evidence type="ECO:0000313" key="1">
    <source>
        <dbReference type="EMBL" id="RMZ99215.1"/>
    </source>
</evidence>
<comment type="caution">
    <text evidence="1">The sequence shown here is derived from an EMBL/GenBank/DDBJ whole genome shotgun (WGS) entry which is preliminary data.</text>
</comment>
<dbReference type="AlphaFoldDB" id="A0A3M7PJA8"/>
<dbReference type="Proteomes" id="UP000276133">
    <property type="component" value="Unassembled WGS sequence"/>
</dbReference>
<organism evidence="1 2">
    <name type="scientific">Brachionus plicatilis</name>
    <name type="common">Marine rotifer</name>
    <name type="synonym">Brachionus muelleri</name>
    <dbReference type="NCBI Taxonomy" id="10195"/>
    <lineage>
        <taxon>Eukaryota</taxon>
        <taxon>Metazoa</taxon>
        <taxon>Spiralia</taxon>
        <taxon>Gnathifera</taxon>
        <taxon>Rotifera</taxon>
        <taxon>Eurotatoria</taxon>
        <taxon>Monogononta</taxon>
        <taxon>Pseudotrocha</taxon>
        <taxon>Ploima</taxon>
        <taxon>Brachionidae</taxon>
        <taxon>Brachionus</taxon>
    </lineage>
</organism>
<gene>
    <name evidence="1" type="ORF">BpHYR1_052532</name>
</gene>
<reference evidence="1 2" key="1">
    <citation type="journal article" date="2018" name="Sci. Rep.">
        <title>Genomic signatures of local adaptation to the degree of environmental predictability in rotifers.</title>
        <authorList>
            <person name="Franch-Gras L."/>
            <person name="Hahn C."/>
            <person name="Garcia-Roger E.M."/>
            <person name="Carmona M.J."/>
            <person name="Serra M."/>
            <person name="Gomez A."/>
        </authorList>
    </citation>
    <scope>NUCLEOTIDE SEQUENCE [LARGE SCALE GENOMIC DNA]</scope>
    <source>
        <strain evidence="1">HYR1</strain>
    </source>
</reference>
<accession>A0A3M7PJA8</accession>
<name>A0A3M7PJA8_BRAPC</name>
<sequence length="85" mass="9916">MVHKIELVQKNSTSNSKFLILKLSDQEEVRDLYKFFTADFIWPPKWPSVLKLAVHLAMRLFFGRPTQRSIFLATGLARLGRRPTL</sequence>
<proteinExistence type="predicted"/>
<keyword evidence="2" id="KW-1185">Reference proteome</keyword>